<feature type="domain" description="ABC3 transporter permease C-terminal" evidence="8">
    <location>
        <begin position="267"/>
        <end position="383"/>
    </location>
</feature>
<organism evidence="10 11">
    <name type="scientific">Streptomyces beihaiensis</name>
    <dbReference type="NCBI Taxonomy" id="2984495"/>
    <lineage>
        <taxon>Bacteria</taxon>
        <taxon>Bacillati</taxon>
        <taxon>Actinomycetota</taxon>
        <taxon>Actinomycetes</taxon>
        <taxon>Kitasatosporales</taxon>
        <taxon>Streptomycetaceae</taxon>
        <taxon>Streptomyces</taxon>
    </lineage>
</organism>
<keyword evidence="5 7" id="KW-0472">Membrane</keyword>
<reference evidence="10" key="1">
    <citation type="submission" date="2022-10" db="EMBL/GenBank/DDBJ databases">
        <title>Streptomyces beihaiensis sp. nov., a chitin degrading actinobacterium, isolated from shrimp pond soil.</title>
        <authorList>
            <person name="Xie J."/>
            <person name="Shen N."/>
        </authorList>
    </citation>
    <scope>NUCLEOTIDE SEQUENCE</scope>
    <source>
        <strain evidence="10">GXMU-J5</strain>
    </source>
</reference>
<dbReference type="InterPro" id="IPR003838">
    <property type="entry name" value="ABC3_permease_C"/>
</dbReference>
<evidence type="ECO:0000256" key="7">
    <source>
        <dbReference type="SAM" id="Phobius"/>
    </source>
</evidence>
<keyword evidence="2" id="KW-1003">Cell membrane</keyword>
<dbReference type="Pfam" id="PF12704">
    <property type="entry name" value="MacB_PCD"/>
    <property type="match status" value="1"/>
</dbReference>
<feature type="non-terminal residue" evidence="10">
    <location>
        <position position="1"/>
    </location>
</feature>
<dbReference type="PANTHER" id="PTHR30287:SF2">
    <property type="entry name" value="BLL1001 PROTEIN"/>
    <property type="match status" value="1"/>
</dbReference>
<evidence type="ECO:0000256" key="3">
    <source>
        <dbReference type="ARBA" id="ARBA00022692"/>
    </source>
</evidence>
<evidence type="ECO:0000313" key="10">
    <source>
        <dbReference type="EMBL" id="MCX3059043.1"/>
    </source>
</evidence>
<evidence type="ECO:0000256" key="2">
    <source>
        <dbReference type="ARBA" id="ARBA00022475"/>
    </source>
</evidence>
<accession>A0ABT3TPS7</accession>
<evidence type="ECO:0000259" key="9">
    <source>
        <dbReference type="Pfam" id="PF12704"/>
    </source>
</evidence>
<evidence type="ECO:0000256" key="6">
    <source>
        <dbReference type="ARBA" id="ARBA00038076"/>
    </source>
</evidence>
<dbReference type="InterPro" id="IPR025857">
    <property type="entry name" value="MacB_PCD"/>
</dbReference>
<evidence type="ECO:0000256" key="5">
    <source>
        <dbReference type="ARBA" id="ARBA00023136"/>
    </source>
</evidence>
<feature type="transmembrane region" description="Helical" evidence="7">
    <location>
        <begin position="36"/>
        <end position="56"/>
    </location>
</feature>
<evidence type="ECO:0000313" key="11">
    <source>
        <dbReference type="Proteomes" id="UP001163064"/>
    </source>
</evidence>
<dbReference type="Proteomes" id="UP001163064">
    <property type="component" value="Unassembled WGS sequence"/>
</dbReference>
<dbReference type="RefSeq" id="WP_266596507.1">
    <property type="nucleotide sequence ID" value="NZ_JAPHNL010000030.1"/>
</dbReference>
<dbReference type="Pfam" id="PF02687">
    <property type="entry name" value="FtsX"/>
    <property type="match status" value="1"/>
</dbReference>
<sequence>ARRPGRIAGALARARRLPVTWRMALRGLGRSKRRTVATMSGAVLALVLVLASIGMLTSMRTAVHVQFDKVQRQDATVTVAPEAAAGLGDRLAAPADVTAVEPAAIAPVTVSPATGAHTASSYSTSLTGYRPGTTLHGFLDSDGHARALPADGVLAGSALAGRLHVKAGDRLTVTGPDGTRRQVTLAGFVQEPMGTSLYGSLDTVKAATGVTTNSYLLRFTDHVTGADRDRLRGEISGLDGVVAYTDSQALHHQVEGYLKLFWIFIGVMLLLGGILAFAVIYVTMTVNVAERTGELATLRAAGVPLRRVAGALAAENLTATVLAVPVGLVAGAAVAWAFMKSFSSDLFTMRLDLGWPALLLAAVSIVVAAGVSQLPAVRAVRRLDIARVVRERAQ</sequence>
<keyword evidence="11" id="KW-1185">Reference proteome</keyword>
<keyword evidence="4 7" id="KW-1133">Transmembrane helix</keyword>
<comment type="similarity">
    <text evidence="6">Belongs to the ABC-4 integral membrane protein family.</text>
</comment>
<feature type="transmembrane region" description="Helical" evidence="7">
    <location>
        <begin position="358"/>
        <end position="377"/>
    </location>
</feature>
<proteinExistence type="inferred from homology"/>
<feature type="transmembrane region" description="Helical" evidence="7">
    <location>
        <begin position="260"/>
        <end position="282"/>
    </location>
</feature>
<protein>
    <submittedName>
        <fullName evidence="10">ABC transporter permease</fullName>
    </submittedName>
</protein>
<dbReference type="InterPro" id="IPR038766">
    <property type="entry name" value="Membrane_comp_ABC_pdt"/>
</dbReference>
<feature type="transmembrane region" description="Helical" evidence="7">
    <location>
        <begin position="316"/>
        <end position="338"/>
    </location>
</feature>
<dbReference type="PANTHER" id="PTHR30287">
    <property type="entry name" value="MEMBRANE COMPONENT OF PREDICTED ABC SUPERFAMILY METABOLITE UPTAKE TRANSPORTER"/>
    <property type="match status" value="1"/>
</dbReference>
<comment type="caution">
    <text evidence="10">The sequence shown here is derived from an EMBL/GenBank/DDBJ whole genome shotgun (WGS) entry which is preliminary data.</text>
</comment>
<gene>
    <name evidence="10" type="ORF">OFY01_04495</name>
</gene>
<evidence type="ECO:0000259" key="8">
    <source>
        <dbReference type="Pfam" id="PF02687"/>
    </source>
</evidence>
<evidence type="ECO:0000256" key="1">
    <source>
        <dbReference type="ARBA" id="ARBA00004651"/>
    </source>
</evidence>
<name>A0ABT3TPS7_9ACTN</name>
<evidence type="ECO:0000256" key="4">
    <source>
        <dbReference type="ARBA" id="ARBA00022989"/>
    </source>
</evidence>
<dbReference type="EMBL" id="JAPHNL010000030">
    <property type="protein sequence ID" value="MCX3059043.1"/>
    <property type="molecule type" value="Genomic_DNA"/>
</dbReference>
<comment type="subcellular location">
    <subcellularLocation>
        <location evidence="1">Cell membrane</location>
        <topology evidence="1">Multi-pass membrane protein</topology>
    </subcellularLocation>
</comment>
<keyword evidence="3 7" id="KW-0812">Transmembrane</keyword>
<feature type="domain" description="MacB-like periplasmic core" evidence="9">
    <location>
        <begin position="35"/>
        <end position="222"/>
    </location>
</feature>